<dbReference type="SUPFAM" id="SSF144000">
    <property type="entry name" value="Oxysterol-binding protein-like"/>
    <property type="match status" value="1"/>
</dbReference>
<accession>A0A087UGS5</accession>
<dbReference type="Proteomes" id="UP000054359">
    <property type="component" value="Unassembled WGS sequence"/>
</dbReference>
<sequence length="39" mass="4510">MEIHCHTTNLTAQLNFKPAGWFGRDLHRIEGFILDGQKN</sequence>
<keyword evidence="2" id="KW-1185">Reference proteome</keyword>
<evidence type="ECO:0000313" key="1">
    <source>
        <dbReference type="EMBL" id="KFM76564.1"/>
    </source>
</evidence>
<dbReference type="InterPro" id="IPR037239">
    <property type="entry name" value="OSBP_sf"/>
</dbReference>
<dbReference type="OrthoDB" id="416222at2759"/>
<reference evidence="1 2" key="1">
    <citation type="submission" date="2013-11" db="EMBL/GenBank/DDBJ databases">
        <title>Genome sequencing of Stegodyphus mimosarum.</title>
        <authorList>
            <person name="Bechsgaard J."/>
        </authorList>
    </citation>
    <scope>NUCLEOTIDE SEQUENCE [LARGE SCALE GENOMIC DNA]</scope>
</reference>
<gene>
    <name evidence="1" type="ORF">X975_15811</name>
</gene>
<dbReference type="Gene3D" id="2.40.160.120">
    <property type="match status" value="1"/>
</dbReference>
<dbReference type="EMBL" id="KK119727">
    <property type="protein sequence ID" value="KFM76564.1"/>
    <property type="molecule type" value="Genomic_DNA"/>
</dbReference>
<evidence type="ECO:0000313" key="2">
    <source>
        <dbReference type="Proteomes" id="UP000054359"/>
    </source>
</evidence>
<dbReference type="AlphaFoldDB" id="A0A087UGS5"/>
<proteinExistence type="predicted"/>
<protein>
    <submittedName>
        <fullName evidence="1">Uncharacterized protein</fullName>
    </submittedName>
</protein>
<feature type="non-terminal residue" evidence="1">
    <location>
        <position position="39"/>
    </location>
</feature>
<name>A0A087UGS5_STEMI</name>
<organism evidence="1 2">
    <name type="scientific">Stegodyphus mimosarum</name>
    <name type="common">African social velvet spider</name>
    <dbReference type="NCBI Taxonomy" id="407821"/>
    <lineage>
        <taxon>Eukaryota</taxon>
        <taxon>Metazoa</taxon>
        <taxon>Ecdysozoa</taxon>
        <taxon>Arthropoda</taxon>
        <taxon>Chelicerata</taxon>
        <taxon>Arachnida</taxon>
        <taxon>Araneae</taxon>
        <taxon>Araneomorphae</taxon>
        <taxon>Entelegynae</taxon>
        <taxon>Eresoidea</taxon>
        <taxon>Eresidae</taxon>
        <taxon>Stegodyphus</taxon>
    </lineage>
</organism>